<protein>
    <submittedName>
        <fullName evidence="2">Type 1 glutamine amidotransferase</fullName>
    </submittedName>
</protein>
<dbReference type="AlphaFoldDB" id="A0A7L5BZ95"/>
<dbReference type="GO" id="GO:0016740">
    <property type="term" value="F:transferase activity"/>
    <property type="evidence" value="ECO:0007669"/>
    <property type="project" value="UniProtKB-KW"/>
</dbReference>
<dbReference type="KEGG" id="hdh:G5B40_10465"/>
<gene>
    <name evidence="2" type="ORF">G5B40_10465</name>
</gene>
<keyword evidence="2" id="KW-0315">Glutamine amidotransferase</keyword>
<organism evidence="2 3">
    <name type="scientific">Pikeienuella piscinae</name>
    <dbReference type="NCBI Taxonomy" id="2748098"/>
    <lineage>
        <taxon>Bacteria</taxon>
        <taxon>Pseudomonadati</taxon>
        <taxon>Pseudomonadota</taxon>
        <taxon>Alphaproteobacteria</taxon>
        <taxon>Rhodobacterales</taxon>
        <taxon>Paracoccaceae</taxon>
        <taxon>Pikeienuella</taxon>
    </lineage>
</organism>
<dbReference type="InterPro" id="IPR017926">
    <property type="entry name" value="GATASE"/>
</dbReference>
<accession>A0A7L5BZ95</accession>
<dbReference type="Pfam" id="PF00117">
    <property type="entry name" value="GATase"/>
    <property type="match status" value="1"/>
</dbReference>
<dbReference type="PROSITE" id="PS51273">
    <property type="entry name" value="GATASE_TYPE_1"/>
    <property type="match status" value="1"/>
</dbReference>
<evidence type="ECO:0000313" key="2">
    <source>
        <dbReference type="EMBL" id="QIE55837.1"/>
    </source>
</evidence>
<feature type="domain" description="Glutamine amidotransferase" evidence="1">
    <location>
        <begin position="57"/>
        <end position="192"/>
    </location>
</feature>
<dbReference type="Proteomes" id="UP000503336">
    <property type="component" value="Chromosome"/>
</dbReference>
<reference evidence="2 3" key="1">
    <citation type="submission" date="2020-02" db="EMBL/GenBank/DDBJ databases">
        <title>complete genome sequence of Rhodobacteraceae bacterium.</title>
        <authorList>
            <person name="Park J."/>
            <person name="Kim Y.-S."/>
            <person name="Kim K.-H."/>
        </authorList>
    </citation>
    <scope>NUCLEOTIDE SEQUENCE [LARGE SCALE GENOMIC DNA]</scope>
    <source>
        <strain evidence="2 3">RR4-56</strain>
    </source>
</reference>
<dbReference type="RefSeq" id="WP_165098265.1">
    <property type="nucleotide sequence ID" value="NZ_CP049056.1"/>
</dbReference>
<dbReference type="InterPro" id="IPR029062">
    <property type="entry name" value="Class_I_gatase-like"/>
</dbReference>
<dbReference type="PANTHER" id="PTHR42695:SF5">
    <property type="entry name" value="GLUTAMINE AMIDOTRANSFERASE YLR126C-RELATED"/>
    <property type="match status" value="1"/>
</dbReference>
<keyword evidence="2" id="KW-0808">Transferase</keyword>
<dbReference type="InterPro" id="IPR044992">
    <property type="entry name" value="ChyE-like"/>
</dbReference>
<sequence length="245" mass="26741">MKIGVLQTGLLPEDLTATYGEYDRVFGALMRRADPAIEIEGWRVVDGGFPPGVDVVDGWIISGSKHGVYEDHPWIPRLKDFIREAAAGGAPMIGVCFGHQIMAEALGGRAEKFAGGWSLGPKEYDVVARPGWMRDAPARLLIPAVHQDQVTMAPPDATRAATSEFCANAALLYGDPERPYAISIQPHPEFTVDFMRDLIASRRGGGFPDELSDAALARLSPDAPPALDGDWAARWFFDFLKLHKN</sequence>
<keyword evidence="3" id="KW-1185">Reference proteome</keyword>
<dbReference type="CDD" id="cd01741">
    <property type="entry name" value="GATase1_1"/>
    <property type="match status" value="1"/>
</dbReference>
<dbReference type="EMBL" id="CP049056">
    <property type="protein sequence ID" value="QIE55837.1"/>
    <property type="molecule type" value="Genomic_DNA"/>
</dbReference>
<dbReference type="Gene3D" id="3.40.50.880">
    <property type="match status" value="1"/>
</dbReference>
<dbReference type="SUPFAM" id="SSF52317">
    <property type="entry name" value="Class I glutamine amidotransferase-like"/>
    <property type="match status" value="1"/>
</dbReference>
<evidence type="ECO:0000259" key="1">
    <source>
        <dbReference type="Pfam" id="PF00117"/>
    </source>
</evidence>
<name>A0A7L5BZ95_9RHOB</name>
<evidence type="ECO:0000313" key="3">
    <source>
        <dbReference type="Proteomes" id="UP000503336"/>
    </source>
</evidence>
<dbReference type="PANTHER" id="PTHR42695">
    <property type="entry name" value="GLUTAMINE AMIDOTRANSFERASE YLR126C-RELATED"/>
    <property type="match status" value="1"/>
</dbReference>
<dbReference type="GO" id="GO:0005829">
    <property type="term" value="C:cytosol"/>
    <property type="evidence" value="ECO:0007669"/>
    <property type="project" value="TreeGrafter"/>
</dbReference>
<proteinExistence type="predicted"/>